<organism evidence="5 6">
    <name type="scientific">Shouchella xiaoxiensis</name>
    <dbReference type="NCBI Taxonomy" id="766895"/>
    <lineage>
        <taxon>Bacteria</taxon>
        <taxon>Bacillati</taxon>
        <taxon>Bacillota</taxon>
        <taxon>Bacilli</taxon>
        <taxon>Bacillales</taxon>
        <taxon>Bacillaceae</taxon>
        <taxon>Shouchella</taxon>
    </lineage>
</organism>
<feature type="chain" id="PRO_5045952664" description="DUF3324 domain-containing protein" evidence="2">
    <location>
        <begin position="25"/>
        <end position="351"/>
    </location>
</feature>
<protein>
    <recommendedName>
        <fullName evidence="7">DUF3324 domain-containing protein</fullName>
    </recommendedName>
</protein>
<feature type="signal peptide" evidence="2">
    <location>
        <begin position="1"/>
        <end position="24"/>
    </location>
</feature>
<dbReference type="Pfam" id="PF06030">
    <property type="entry name" value="WxLIP_PGBD"/>
    <property type="match status" value="1"/>
</dbReference>
<evidence type="ECO:0000313" key="6">
    <source>
        <dbReference type="Proteomes" id="UP001179280"/>
    </source>
</evidence>
<evidence type="ECO:0000259" key="4">
    <source>
        <dbReference type="Pfam" id="PF11797"/>
    </source>
</evidence>
<proteinExistence type="predicted"/>
<evidence type="ECO:0000256" key="2">
    <source>
        <dbReference type="SAM" id="SignalP"/>
    </source>
</evidence>
<dbReference type="InterPro" id="IPR021759">
    <property type="entry name" value="WxLIP_HBD"/>
</dbReference>
<feature type="transmembrane region" description="Helical" evidence="1">
    <location>
        <begin position="310"/>
        <end position="329"/>
    </location>
</feature>
<evidence type="ECO:0008006" key="7">
    <source>
        <dbReference type="Google" id="ProtNLM"/>
    </source>
</evidence>
<gene>
    <name evidence="5" type="ORF">JOC54_004016</name>
</gene>
<dbReference type="EMBL" id="JAFBCV010000016">
    <property type="protein sequence ID" value="MBM7840723.1"/>
    <property type="molecule type" value="Genomic_DNA"/>
</dbReference>
<sequence length="351" mass="38555">MKRLSWALSALLFSLLVPASTANASEFNFSVTTIIPDNQTDSSKTYYDLLLEPGQTQTLEMLLRNDTSEDVTLNPAVHSATTNVNGVVEYGPNEIEADPTLSYPIDQWLTIEEELVIPAESEIVLPLEVSMPNESFDGILAGGITLQEQLESSTDTTDGEDQGLSIENEYAYVVGIVLQQSEETLTPELELLNVSPGQLNARNVIQATIQNPVSMYVNQLEVKAAIKSSSTGEVFFETEKEMMQMAPNSQFGFPIPLNGAPLEAGEYTLEMTAKAMGAEWSWSEPFTIDADEAGQLNATDVSIPPTDYTWLYVSIGVALVFASIILFWWRRRQKKQQVGIVTQKNPPATAS</sequence>
<dbReference type="InterPro" id="IPR010317">
    <property type="entry name" value="WxLIP_PGBD"/>
</dbReference>
<dbReference type="Pfam" id="PF11797">
    <property type="entry name" value="WxLIP_HBD"/>
    <property type="match status" value="1"/>
</dbReference>
<dbReference type="RefSeq" id="WP_204468495.1">
    <property type="nucleotide sequence ID" value="NZ_JAFBCV010000016.1"/>
</dbReference>
<keyword evidence="1" id="KW-1133">Transmembrane helix</keyword>
<evidence type="ECO:0000256" key="1">
    <source>
        <dbReference type="SAM" id="Phobius"/>
    </source>
</evidence>
<accession>A0ABS2SYW8</accession>
<name>A0ABS2SYW8_9BACI</name>
<reference evidence="5" key="1">
    <citation type="submission" date="2021-01" db="EMBL/GenBank/DDBJ databases">
        <title>Genomic Encyclopedia of Type Strains, Phase IV (KMG-IV): sequencing the most valuable type-strain genomes for metagenomic binning, comparative biology and taxonomic classification.</title>
        <authorList>
            <person name="Goeker M."/>
        </authorList>
    </citation>
    <scope>NUCLEOTIDE SEQUENCE</scope>
    <source>
        <strain evidence="5">DSM 21943</strain>
    </source>
</reference>
<evidence type="ECO:0000259" key="3">
    <source>
        <dbReference type="Pfam" id="PF06030"/>
    </source>
</evidence>
<keyword evidence="1" id="KW-0472">Membrane</keyword>
<keyword evidence="2" id="KW-0732">Signal</keyword>
<keyword evidence="6" id="KW-1185">Reference proteome</keyword>
<keyword evidence="1" id="KW-0812">Transmembrane</keyword>
<feature type="domain" description="WxL Interacting Protein peptidoglycan binding" evidence="3">
    <location>
        <begin position="29"/>
        <end position="147"/>
    </location>
</feature>
<dbReference type="Proteomes" id="UP001179280">
    <property type="component" value="Unassembled WGS sequence"/>
</dbReference>
<comment type="caution">
    <text evidence="5">The sequence shown here is derived from an EMBL/GenBank/DDBJ whole genome shotgun (WGS) entry which is preliminary data.</text>
</comment>
<evidence type="ECO:0000313" key="5">
    <source>
        <dbReference type="EMBL" id="MBM7840723.1"/>
    </source>
</evidence>
<feature type="domain" description="WxL Interacting Protein host binding" evidence="4">
    <location>
        <begin position="162"/>
        <end position="297"/>
    </location>
</feature>